<dbReference type="CDD" id="cd01062">
    <property type="entry name" value="RNase_T2_prok"/>
    <property type="match status" value="1"/>
</dbReference>
<dbReference type="Proteomes" id="UP001589683">
    <property type="component" value="Unassembled WGS sequence"/>
</dbReference>
<dbReference type="InterPro" id="IPR018188">
    <property type="entry name" value="RNase_T2_His_AS_1"/>
</dbReference>
<dbReference type="RefSeq" id="WP_213889282.1">
    <property type="nucleotide sequence ID" value="NZ_JAGFNU010000006.1"/>
</dbReference>
<name>A0ABV5JKA3_9RHOB</name>
<dbReference type="PANTHER" id="PTHR11240:SF22">
    <property type="entry name" value="RIBONUCLEASE T2"/>
    <property type="match status" value="1"/>
</dbReference>
<comment type="caution">
    <text evidence="3">The sequence shown here is derived from an EMBL/GenBank/DDBJ whole genome shotgun (WGS) entry which is preliminary data.</text>
</comment>
<reference evidence="3 4" key="1">
    <citation type="submission" date="2024-09" db="EMBL/GenBank/DDBJ databases">
        <authorList>
            <person name="Sun Q."/>
            <person name="Mori K."/>
        </authorList>
    </citation>
    <scope>NUCLEOTIDE SEQUENCE [LARGE SCALE GENOMIC DNA]</scope>
    <source>
        <strain evidence="3 4">CECT 8726</strain>
    </source>
</reference>
<gene>
    <name evidence="3" type="ORF">ACFFUT_15185</name>
</gene>
<dbReference type="InterPro" id="IPR039378">
    <property type="entry name" value="RNase_T2_prok"/>
</dbReference>
<dbReference type="Gene3D" id="3.90.730.10">
    <property type="entry name" value="Ribonuclease T2-like"/>
    <property type="match status" value="1"/>
</dbReference>
<organism evidence="3 4">
    <name type="scientific">Pseudohalocynthiibacter aestuariivivens</name>
    <dbReference type="NCBI Taxonomy" id="1591409"/>
    <lineage>
        <taxon>Bacteria</taxon>
        <taxon>Pseudomonadati</taxon>
        <taxon>Pseudomonadota</taxon>
        <taxon>Alphaproteobacteria</taxon>
        <taxon>Rhodobacterales</taxon>
        <taxon>Paracoccaceae</taxon>
        <taxon>Pseudohalocynthiibacter</taxon>
    </lineage>
</organism>
<evidence type="ECO:0000313" key="3">
    <source>
        <dbReference type="EMBL" id="MFB9233133.1"/>
    </source>
</evidence>
<keyword evidence="4" id="KW-1185">Reference proteome</keyword>
<dbReference type="InterPro" id="IPR033130">
    <property type="entry name" value="RNase_T2_His_AS_2"/>
</dbReference>
<dbReference type="PROSITE" id="PS00531">
    <property type="entry name" value="RNASE_T2_2"/>
    <property type="match status" value="1"/>
</dbReference>
<comment type="similarity">
    <text evidence="1 2">Belongs to the RNase T2 family.</text>
</comment>
<evidence type="ECO:0000256" key="1">
    <source>
        <dbReference type="ARBA" id="ARBA00007469"/>
    </source>
</evidence>
<evidence type="ECO:0000313" key="4">
    <source>
        <dbReference type="Proteomes" id="UP001589683"/>
    </source>
</evidence>
<dbReference type="PANTHER" id="PTHR11240">
    <property type="entry name" value="RIBONUCLEASE T2"/>
    <property type="match status" value="1"/>
</dbReference>
<evidence type="ECO:0000256" key="2">
    <source>
        <dbReference type="RuleBase" id="RU004328"/>
    </source>
</evidence>
<dbReference type="PROSITE" id="PS00530">
    <property type="entry name" value="RNASE_T2_1"/>
    <property type="match status" value="1"/>
</dbReference>
<dbReference type="EMBL" id="JBHMEA010000048">
    <property type="protein sequence ID" value="MFB9233133.1"/>
    <property type="molecule type" value="Genomic_DNA"/>
</dbReference>
<dbReference type="InterPro" id="IPR001568">
    <property type="entry name" value="RNase_T2-like"/>
</dbReference>
<dbReference type="Pfam" id="PF00445">
    <property type="entry name" value="Ribonuclease_T2"/>
    <property type="match status" value="1"/>
</dbReference>
<accession>A0ABV5JKA3</accession>
<proteinExistence type="inferred from homology"/>
<dbReference type="InterPro" id="IPR036430">
    <property type="entry name" value="RNase_T2-like_sf"/>
</dbReference>
<sequence length="209" mass="24002">MRWLFVLLLTATVAKAEGEQAGTFDYYILSLSWSPNWCALAGDARNADQCDARHDYGWIMHGLWPQYENGWPSFCNSRFRNPSRRQTRAMTDIMGSGGLAWHQWQKHGRCSGLSSEDYYAAARRAYRSVTRPPVFRRLPNAIRLPASVVEEAFLQSNPDLTAEMITITCESGYIQEARICMTLEMEFRKCGPDTRRDCAMERAIMEIVR</sequence>
<protein>
    <submittedName>
        <fullName evidence="3">Ribonuclease T2</fullName>
    </submittedName>
</protein>
<dbReference type="SUPFAM" id="SSF55895">
    <property type="entry name" value="Ribonuclease Rh-like"/>
    <property type="match status" value="1"/>
</dbReference>